<dbReference type="GO" id="GO:0033539">
    <property type="term" value="P:fatty acid beta-oxidation using acyl-CoA dehydrogenase"/>
    <property type="evidence" value="ECO:0007669"/>
    <property type="project" value="TreeGrafter"/>
</dbReference>
<reference evidence="2" key="3">
    <citation type="submission" date="2015-02" db="EMBL/GenBank/DDBJ databases">
        <title>Genome analysis of three genomes within the thermophilic hydrogenogenic bacterial species Caldanaerobacter subterraneus.</title>
        <authorList>
            <person name="Sant'Anna F.H."/>
            <person name="Lebedinsky A."/>
            <person name="Sokolova T."/>
            <person name="Robb F.T."/>
            <person name="Gonzalez J.M."/>
        </authorList>
    </citation>
    <scope>NUCLEOTIDE SEQUENCE [LARGE SCALE GENOMIC DNA]</scope>
    <source>
        <strain evidence="2">DSM 12653</strain>
    </source>
</reference>
<protein>
    <submittedName>
        <fullName evidence="1">Electron transfer flavoprotein subunit alpha</fullName>
    </submittedName>
</protein>
<dbReference type="GO" id="GO:0050660">
    <property type="term" value="F:flavin adenine dinucleotide binding"/>
    <property type="evidence" value="ECO:0007669"/>
    <property type="project" value="InterPro"/>
</dbReference>
<dbReference type="InterPro" id="IPR001308">
    <property type="entry name" value="ETF_a/FixB"/>
</dbReference>
<dbReference type="InterPro" id="IPR029035">
    <property type="entry name" value="DHS-like_NAD/FAD-binding_dom"/>
</dbReference>
<evidence type="ECO:0000313" key="1">
    <source>
        <dbReference type="EMBL" id="KKC30378.1"/>
    </source>
</evidence>
<proteinExistence type="predicted"/>
<reference evidence="1 2" key="1">
    <citation type="submission" date="2008-07" db="EMBL/GenBank/DDBJ databases">
        <authorList>
            <person name="Gonzalez J."/>
            <person name="Sokolova T."/>
            <person name="Ferriera S."/>
            <person name="Johnson J."/>
            <person name="Kravitz S."/>
            <person name="Beeson K."/>
            <person name="Sutton G."/>
            <person name="Rogers Y.-H."/>
            <person name="Friedman R."/>
            <person name="Frazier M."/>
            <person name="Venter J.C."/>
        </authorList>
    </citation>
    <scope>NUCLEOTIDE SEQUENCE [LARGE SCALE GENOMIC DNA]</scope>
    <source>
        <strain evidence="1 2">DSM 12653</strain>
    </source>
</reference>
<dbReference type="Proteomes" id="UP000010146">
    <property type="component" value="Unassembled WGS sequence"/>
</dbReference>
<dbReference type="SUPFAM" id="SSF52467">
    <property type="entry name" value="DHS-like NAD/FAD-binding domain"/>
    <property type="match status" value="1"/>
</dbReference>
<sequence>MGGAKTIVAINKNPDAPIFKIADYGIVGDLFKVIPALIEEIKEAKKKAMA</sequence>
<reference evidence="1 2" key="2">
    <citation type="journal article" date="2015" name="BMC Genomics">
        <title>Analysis of three genomes within the thermophilic bacterial species Caldanaerobacter subterraneus with a focus on carbon monoxide dehydrogenase evolution and hydrolase diversity.</title>
        <authorList>
            <person name="Sant'Anna F.H."/>
            <person name="Lebedinsky A.V."/>
            <person name="Sokolova T.G."/>
            <person name="Robb F.T."/>
            <person name="Gonzalez J.M."/>
        </authorList>
    </citation>
    <scope>NUCLEOTIDE SEQUENCE [LARGE SCALE GENOMIC DNA]</scope>
    <source>
        <strain evidence="1 2">DSM 12653</strain>
    </source>
</reference>
<dbReference type="Gene3D" id="3.40.50.1220">
    <property type="entry name" value="TPP-binding domain"/>
    <property type="match status" value="1"/>
</dbReference>
<evidence type="ECO:0000313" key="2">
    <source>
        <dbReference type="Proteomes" id="UP000010146"/>
    </source>
</evidence>
<dbReference type="AlphaFoldDB" id="A0A0F5PP06"/>
<dbReference type="EMBL" id="ABXP02000035">
    <property type="protein sequence ID" value="KKC30378.1"/>
    <property type="molecule type" value="Genomic_DNA"/>
</dbReference>
<dbReference type="PANTHER" id="PTHR43153:SF1">
    <property type="entry name" value="ELECTRON TRANSFER FLAVOPROTEIN SUBUNIT ALPHA, MITOCHONDRIAL"/>
    <property type="match status" value="1"/>
</dbReference>
<name>A0A0F5PP06_9THEO</name>
<comment type="caution">
    <text evidence="1">The sequence shown here is derived from an EMBL/GenBank/DDBJ whole genome shotgun (WGS) entry which is preliminary data.</text>
</comment>
<accession>A0A0F5PP06</accession>
<gene>
    <name evidence="1" type="ORF">CDSM653_00558</name>
</gene>
<dbReference type="GO" id="GO:0009055">
    <property type="term" value="F:electron transfer activity"/>
    <property type="evidence" value="ECO:0007669"/>
    <property type="project" value="InterPro"/>
</dbReference>
<dbReference type="PANTHER" id="PTHR43153">
    <property type="entry name" value="ELECTRON TRANSFER FLAVOPROTEIN ALPHA"/>
    <property type="match status" value="1"/>
</dbReference>
<organism evidence="1 2">
    <name type="scientific">Caldanaerobacter subterraneus subsp. pacificus DSM 12653</name>
    <dbReference type="NCBI Taxonomy" id="391606"/>
    <lineage>
        <taxon>Bacteria</taxon>
        <taxon>Bacillati</taxon>
        <taxon>Bacillota</taxon>
        <taxon>Clostridia</taxon>
        <taxon>Thermoanaerobacterales</taxon>
        <taxon>Thermoanaerobacteraceae</taxon>
        <taxon>Caldanaerobacter</taxon>
    </lineage>
</organism>